<comment type="caution">
    <text evidence="1">The sequence shown here is derived from an EMBL/GenBank/DDBJ whole genome shotgun (WGS) entry which is preliminary data.</text>
</comment>
<evidence type="ECO:0000313" key="1">
    <source>
        <dbReference type="EMBL" id="OPA81496.1"/>
    </source>
</evidence>
<protein>
    <submittedName>
        <fullName evidence="1">Erythromycin esterase</fullName>
    </submittedName>
</protein>
<keyword evidence="2" id="KW-1185">Reference proteome</keyword>
<name>A0A1T2XP46_9BACL</name>
<dbReference type="AlphaFoldDB" id="A0A1T2XP46"/>
<reference evidence="1 2" key="1">
    <citation type="submission" date="2017-01" db="EMBL/GenBank/DDBJ databases">
        <title>Genome analysis of Paenibacillus selenitrireducens ES3-24.</title>
        <authorList>
            <person name="Xu D."/>
            <person name="Yao R."/>
            <person name="Zheng S."/>
        </authorList>
    </citation>
    <scope>NUCLEOTIDE SEQUENCE [LARGE SCALE GENOMIC DNA]</scope>
    <source>
        <strain evidence="1 2">ES3-24</strain>
    </source>
</reference>
<proteinExistence type="predicted"/>
<organism evidence="1 2">
    <name type="scientific">Paenibacillus selenitireducens</name>
    <dbReference type="NCBI Taxonomy" id="1324314"/>
    <lineage>
        <taxon>Bacteria</taxon>
        <taxon>Bacillati</taxon>
        <taxon>Bacillota</taxon>
        <taxon>Bacilli</taxon>
        <taxon>Bacillales</taxon>
        <taxon>Paenibacillaceae</taxon>
        <taxon>Paenibacillus</taxon>
    </lineage>
</organism>
<dbReference type="Proteomes" id="UP000190188">
    <property type="component" value="Unassembled WGS sequence"/>
</dbReference>
<dbReference type="Gene3D" id="3.40.1660.10">
    <property type="entry name" value="EreA-like (biosynthetic domain)"/>
    <property type="match status" value="1"/>
</dbReference>
<sequence length="41" mass="4333">MFAGITTEGPDIPTTVDVSLGKSFDILVQIQQVSPSQLEGL</sequence>
<accession>A0A1T2XP46</accession>
<evidence type="ECO:0000313" key="2">
    <source>
        <dbReference type="Proteomes" id="UP000190188"/>
    </source>
</evidence>
<dbReference type="STRING" id="1324314.BVG16_00535"/>
<dbReference type="OrthoDB" id="9810066at2"/>
<dbReference type="EMBL" id="MSZX01000001">
    <property type="protein sequence ID" value="OPA81496.1"/>
    <property type="molecule type" value="Genomic_DNA"/>
</dbReference>
<gene>
    <name evidence="1" type="ORF">BVG16_00535</name>
</gene>